<comment type="subcellular location">
    <subcellularLocation>
        <location evidence="1">Cell envelope</location>
    </subcellularLocation>
</comment>
<dbReference type="RefSeq" id="WP_192594544.1">
    <property type="nucleotide sequence ID" value="NZ_BAAALJ010000017.1"/>
</dbReference>
<accession>A0ABR9JBS5</accession>
<dbReference type="SUPFAM" id="SSF53822">
    <property type="entry name" value="Periplasmic binding protein-like I"/>
    <property type="match status" value="1"/>
</dbReference>
<feature type="chain" id="PRO_5046619696" evidence="4">
    <location>
        <begin position="42"/>
        <end position="427"/>
    </location>
</feature>
<sequence>MTENNVVPPRRSMRRRLPLLALPAVLVLSACGGGGTTSADAETGAGQDLEGECGSVPTVAPNDPDGVIPDLPEKIQTAFNGWPETIEASAWMDLESKIAEGPITVGYLQQDSGSPVAAALSEEINAQFEDSKSSGEVEKLLVETPGGTGGQLTAADQVRAFEQLVSKGADIIIAQPLSGEALVGAVNSAGEKGIPTVTFTGHVASPYAINITPNNFDAVAQAVAKGAEMIGGEGNAMVVQGVEGMTVSTASVDTAGEVLALCPDITLVGTPAGDFNDAAAKTSVVSFLASHPEDIDLVYQVASMGAGVFAGFEDAGRDDMPVVVDNLPTAASLAWWDQKRPDGYEGLALAGTGAQFGEALWDVAIRTMNGEKPQINQIALQQPYITAENVDEFLVPDEGVTSAAETQTVGSLLDPEYLDGYFSNPGE</sequence>
<comment type="similarity">
    <text evidence="2">Belongs to the bacterial solute-binding protein 2 family.</text>
</comment>
<evidence type="ECO:0000313" key="7">
    <source>
        <dbReference type="Proteomes" id="UP000643525"/>
    </source>
</evidence>
<dbReference type="PANTHER" id="PTHR46847:SF1">
    <property type="entry name" value="D-ALLOSE-BINDING PERIPLASMIC PROTEIN-RELATED"/>
    <property type="match status" value="1"/>
</dbReference>
<comment type="caution">
    <text evidence="6">The sequence shown here is derived from an EMBL/GenBank/DDBJ whole genome shotgun (WGS) entry which is preliminary data.</text>
</comment>
<keyword evidence="3 4" id="KW-0732">Signal</keyword>
<feature type="domain" description="Periplasmic binding protein" evidence="5">
    <location>
        <begin position="128"/>
        <end position="343"/>
    </location>
</feature>
<reference evidence="6 7" key="1">
    <citation type="submission" date="2020-10" db="EMBL/GenBank/DDBJ databases">
        <title>Sequencing the genomes of 1000 actinobacteria strains.</title>
        <authorList>
            <person name="Klenk H.-P."/>
        </authorList>
    </citation>
    <scope>NUCLEOTIDE SEQUENCE [LARGE SCALE GENOMIC DNA]</scope>
    <source>
        <strain evidence="6 7">DSM 15666</strain>
    </source>
</reference>
<name>A0ABR9JBS5_9MICC</name>
<evidence type="ECO:0000256" key="4">
    <source>
        <dbReference type="SAM" id="SignalP"/>
    </source>
</evidence>
<keyword evidence="7" id="KW-1185">Reference proteome</keyword>
<dbReference type="EMBL" id="JADBED010000001">
    <property type="protein sequence ID" value="MBE1523387.1"/>
    <property type="molecule type" value="Genomic_DNA"/>
</dbReference>
<evidence type="ECO:0000256" key="1">
    <source>
        <dbReference type="ARBA" id="ARBA00004196"/>
    </source>
</evidence>
<feature type="signal peptide" evidence="4">
    <location>
        <begin position="1"/>
        <end position="41"/>
    </location>
</feature>
<dbReference type="InterPro" id="IPR025997">
    <property type="entry name" value="SBP_2_dom"/>
</dbReference>
<evidence type="ECO:0000259" key="5">
    <source>
        <dbReference type="Pfam" id="PF13407"/>
    </source>
</evidence>
<dbReference type="Pfam" id="PF13407">
    <property type="entry name" value="Peripla_BP_4"/>
    <property type="match status" value="1"/>
</dbReference>
<dbReference type="InterPro" id="IPR028082">
    <property type="entry name" value="Peripla_BP_I"/>
</dbReference>
<dbReference type="Proteomes" id="UP000643525">
    <property type="component" value="Unassembled WGS sequence"/>
</dbReference>
<evidence type="ECO:0000256" key="2">
    <source>
        <dbReference type="ARBA" id="ARBA00007639"/>
    </source>
</evidence>
<gene>
    <name evidence="6" type="ORF">H4W27_000505</name>
</gene>
<dbReference type="PANTHER" id="PTHR46847">
    <property type="entry name" value="D-ALLOSE-BINDING PERIPLASMIC PROTEIN-RELATED"/>
    <property type="match status" value="1"/>
</dbReference>
<dbReference type="Gene3D" id="3.40.50.2300">
    <property type="match status" value="2"/>
</dbReference>
<evidence type="ECO:0000256" key="3">
    <source>
        <dbReference type="ARBA" id="ARBA00022729"/>
    </source>
</evidence>
<proteinExistence type="inferred from homology"/>
<protein>
    <submittedName>
        <fullName evidence="6">Ribose transport system substrate-binding protein</fullName>
    </submittedName>
</protein>
<organism evidence="6 7">
    <name type="scientific">Nesterenkonia lutea</name>
    <dbReference type="NCBI Taxonomy" id="272919"/>
    <lineage>
        <taxon>Bacteria</taxon>
        <taxon>Bacillati</taxon>
        <taxon>Actinomycetota</taxon>
        <taxon>Actinomycetes</taxon>
        <taxon>Micrococcales</taxon>
        <taxon>Micrococcaceae</taxon>
        <taxon>Nesterenkonia</taxon>
    </lineage>
</organism>
<evidence type="ECO:0000313" key="6">
    <source>
        <dbReference type="EMBL" id="MBE1523387.1"/>
    </source>
</evidence>